<dbReference type="Gene3D" id="1.25.40.20">
    <property type="entry name" value="Ankyrin repeat-containing domain"/>
    <property type="match status" value="1"/>
</dbReference>
<dbReference type="EMBL" id="DF977462">
    <property type="protein sequence ID" value="GAP88879.1"/>
    <property type="molecule type" value="Genomic_DNA"/>
</dbReference>
<evidence type="ECO:0000256" key="1">
    <source>
        <dbReference type="ARBA" id="ARBA00022737"/>
    </source>
</evidence>
<accession>A0A1W2TKT1</accession>
<name>A0A1W2TKT1_ROSNE</name>
<keyword evidence="1" id="KW-0677">Repeat</keyword>
<evidence type="ECO:0000313" key="4">
    <source>
        <dbReference type="EMBL" id="GAP88879.1"/>
    </source>
</evidence>
<feature type="repeat" description="ANK" evidence="3">
    <location>
        <begin position="141"/>
        <end position="169"/>
    </location>
</feature>
<dbReference type="InterPro" id="IPR036770">
    <property type="entry name" value="Ankyrin_rpt-contain_sf"/>
</dbReference>
<dbReference type="SMART" id="SM00248">
    <property type="entry name" value="ANK"/>
    <property type="match status" value="4"/>
</dbReference>
<proteinExistence type="predicted"/>
<dbReference type="AlphaFoldDB" id="A0A1W2TKT1"/>
<dbReference type="Pfam" id="PF12796">
    <property type="entry name" value="Ank_2"/>
    <property type="match status" value="1"/>
</dbReference>
<evidence type="ECO:0000256" key="2">
    <source>
        <dbReference type="ARBA" id="ARBA00023043"/>
    </source>
</evidence>
<keyword evidence="2 3" id="KW-0040">ANK repeat</keyword>
<dbReference type="STRING" id="77044.A0A1W2TKT1"/>
<dbReference type="PANTHER" id="PTHR24171">
    <property type="entry name" value="ANKYRIN REPEAT DOMAIN-CONTAINING PROTEIN 39-RELATED"/>
    <property type="match status" value="1"/>
</dbReference>
<evidence type="ECO:0000313" key="5">
    <source>
        <dbReference type="Proteomes" id="UP000054516"/>
    </source>
</evidence>
<dbReference type="PANTHER" id="PTHR24171:SF10">
    <property type="entry name" value="ANKYRIN REPEAT DOMAIN-CONTAINING PROTEIN 29-LIKE"/>
    <property type="match status" value="1"/>
</dbReference>
<organism evidence="4">
    <name type="scientific">Rosellinia necatrix</name>
    <name type="common">White root-rot fungus</name>
    <dbReference type="NCBI Taxonomy" id="77044"/>
    <lineage>
        <taxon>Eukaryota</taxon>
        <taxon>Fungi</taxon>
        <taxon>Dikarya</taxon>
        <taxon>Ascomycota</taxon>
        <taxon>Pezizomycotina</taxon>
        <taxon>Sordariomycetes</taxon>
        <taxon>Xylariomycetidae</taxon>
        <taxon>Xylariales</taxon>
        <taxon>Xylariaceae</taxon>
        <taxon>Rosellinia</taxon>
    </lineage>
</organism>
<gene>
    <name evidence="4" type="ORF">SAMD00023353_1700580</name>
</gene>
<evidence type="ECO:0000256" key="3">
    <source>
        <dbReference type="PROSITE-ProRule" id="PRU00023"/>
    </source>
</evidence>
<dbReference type="Proteomes" id="UP000054516">
    <property type="component" value="Unassembled WGS sequence"/>
</dbReference>
<dbReference type="SUPFAM" id="SSF48403">
    <property type="entry name" value="Ankyrin repeat"/>
    <property type="match status" value="1"/>
</dbReference>
<sequence>MAKTALHYAAERGFSSKACVSCAAVASKPTWSTSMGFPRASGPWFHGKPTPRPCSWTDMGVDAKPAPRGREKPRWSWVVNLGWSSIIHGLSVPGLGISQRLGESARLLEEAAACGDLDVVRLLLLELGDEPRRRDGGRWPAIHLAAGEGHQTVVELLSSAGTDVDAVGFLGTSPLSCAASGGHDFIVNLLLRAGANPLNRTLNGWTALHYAAFMGHSRVVQCLLEDGHARYGADWQDDDG</sequence>
<keyword evidence="5" id="KW-1185">Reference proteome</keyword>
<feature type="repeat" description="ANK" evidence="3">
    <location>
        <begin position="203"/>
        <end position="227"/>
    </location>
</feature>
<dbReference type="PROSITE" id="PS50297">
    <property type="entry name" value="ANK_REP_REGION"/>
    <property type="match status" value="2"/>
</dbReference>
<dbReference type="InterPro" id="IPR002110">
    <property type="entry name" value="Ankyrin_rpt"/>
</dbReference>
<protein>
    <submittedName>
        <fullName evidence="4">Putative ankyrin repeat domain-containing protein 52</fullName>
    </submittedName>
</protein>
<feature type="repeat" description="ANK" evidence="3">
    <location>
        <begin position="170"/>
        <end position="196"/>
    </location>
</feature>
<dbReference type="OrthoDB" id="20872at2759"/>
<dbReference type="PROSITE" id="PS50088">
    <property type="entry name" value="ANK_REPEAT"/>
    <property type="match status" value="3"/>
</dbReference>
<reference evidence="4" key="1">
    <citation type="submission" date="2016-03" db="EMBL/GenBank/DDBJ databases">
        <title>Draft genome sequence of Rosellinia necatrix.</title>
        <authorList>
            <person name="Kanematsu S."/>
        </authorList>
    </citation>
    <scope>NUCLEOTIDE SEQUENCE [LARGE SCALE GENOMIC DNA]</scope>
    <source>
        <strain evidence="4">W97</strain>
    </source>
</reference>